<dbReference type="InterPro" id="IPR029865">
    <property type="entry name" value="KIAA0319-like"/>
</dbReference>
<gene>
    <name evidence="2" type="ORF">GO495_31185</name>
</gene>
<organism evidence="2 3">
    <name type="scientific">Chitinophaga oryziterrae</name>
    <dbReference type="NCBI Taxonomy" id="1031224"/>
    <lineage>
        <taxon>Bacteria</taxon>
        <taxon>Pseudomonadati</taxon>
        <taxon>Bacteroidota</taxon>
        <taxon>Chitinophagia</taxon>
        <taxon>Chitinophagales</taxon>
        <taxon>Chitinophagaceae</taxon>
        <taxon>Chitinophaga</taxon>
    </lineage>
</organism>
<dbReference type="Pfam" id="PF22352">
    <property type="entry name" value="K319L-like_PKD"/>
    <property type="match status" value="7"/>
</dbReference>
<comment type="caution">
    <text evidence="2">The sequence shown here is derived from an EMBL/GenBank/DDBJ whole genome shotgun (WGS) entry which is preliminary data.</text>
</comment>
<evidence type="ECO:0000313" key="3">
    <source>
        <dbReference type="Proteomes" id="UP000468388"/>
    </source>
</evidence>
<dbReference type="Gene3D" id="2.60.40.10">
    <property type="entry name" value="Immunoglobulins"/>
    <property type="match status" value="7"/>
</dbReference>
<dbReference type="SMART" id="SM00710">
    <property type="entry name" value="PbH1"/>
    <property type="match status" value="7"/>
</dbReference>
<dbReference type="InterPro" id="IPR006626">
    <property type="entry name" value="PbH1"/>
</dbReference>
<dbReference type="GO" id="GO:0016020">
    <property type="term" value="C:membrane"/>
    <property type="evidence" value="ECO:0007669"/>
    <property type="project" value="TreeGrafter"/>
</dbReference>
<dbReference type="InterPro" id="IPR029058">
    <property type="entry name" value="AB_hydrolase_fold"/>
</dbReference>
<dbReference type="PROSITE" id="PS50093">
    <property type="entry name" value="PKD"/>
    <property type="match status" value="3"/>
</dbReference>
<protein>
    <submittedName>
        <fullName evidence="2">T9SS type A sorting domain-containing protein</fullName>
    </submittedName>
</protein>
<dbReference type="GO" id="GO:0031410">
    <property type="term" value="C:cytoplasmic vesicle"/>
    <property type="evidence" value="ECO:0007669"/>
    <property type="project" value="TreeGrafter"/>
</dbReference>
<dbReference type="InterPro" id="IPR011050">
    <property type="entry name" value="Pectin_lyase_fold/virulence"/>
</dbReference>
<feature type="domain" description="PKD" evidence="1">
    <location>
        <begin position="382"/>
        <end position="449"/>
    </location>
</feature>
<dbReference type="EMBL" id="WRXO01000016">
    <property type="protein sequence ID" value="MVT45093.1"/>
    <property type="molecule type" value="Genomic_DNA"/>
</dbReference>
<feature type="domain" description="PKD" evidence="1">
    <location>
        <begin position="282"/>
        <end position="350"/>
    </location>
</feature>
<dbReference type="SMART" id="SM00089">
    <property type="entry name" value="PKD"/>
    <property type="match status" value="7"/>
</dbReference>
<name>A0A6N8JIJ6_9BACT</name>
<dbReference type="InterPro" id="IPR000601">
    <property type="entry name" value="PKD_dom"/>
</dbReference>
<dbReference type="Gene3D" id="3.40.50.1820">
    <property type="entry name" value="alpha/beta hydrolase"/>
    <property type="match status" value="1"/>
</dbReference>
<sequence>MCLLTPYQSRAQGDQTKITVNLATGVTTGAWLHLPDDYSTTSTSYPLIIFLHGVGEGGTDLNVVLSHGLPKIIANGAKMQFTVGGKLFKFITVSPQIPNGWASETMIQNVLNDIKSRYRIDASRIYLTGLSAGGYGTLNYVASGATYANNLAAIVPVSTAAIDASKVAGLCNVASGSIGSWFLCGDNDSFIDNQITYVADINKCGPKYPAIATTYAGGTHSDNVWDKAYDATHAYQSPNIYEWMLQYSRASAGNTIAAPVAVATASNITLPVSSTTLNGSGSTASGSTIASYAWSQVSGPSTATFNNTTAASVTVSNLIAGTYVFSLTVKNTAGTSASTQVSVVVSPAVTIAAPVVNILNTSIAIKLPVNSTTLDGSGSTVSGSTIASYTWSQVSGPSTATLSSTSTAIITASNLVAGTYVFNLTVKSAAGGTSSKQATVTVAAATTTTTPATTTTCSFCKFLIKPGTDGGAYINGATMTVQPGDTVCIQAGNYSYMQFFNFTGTAAKPIVFINCGGQVKIGNGGSYGFIFNNVKYFKVTGSGSSDKYGFSINGVTKRLNVGVAMGKGCTDYEADRMEITGSEVGMMAKVNPDCETANQYPYFAIRNVKLHDLYIHDVSGEGMYIGNTAPNGTEVTCADGTVKNVLPPRIYGLRIYNVITANTGWDGIQVASAPQDVEIHDNKVSNYGTTNMGSQQAGIILGGETNGKVYNNTVIKGTGNGIEVFGIGLCYVYNNIVSDAGWDGSTARQDAIFIDDRPTQNNYVPLQVYGFNNTVYNSGRDAIRFQNSYGTVAKGNLFYNNLLVTPGSLSTRGTLSYLSFDAGMDYLSVNNLNYSDVSTVKFADAANKNFHLALGSPAIDKGKDLSAYFKYDIDNEARPQGAGYDVGADEYSSGTVTNVAPVANAGSDLTITLPVATATLNGSGSSDPDGTIASYAWTQVSGPATATITTAIIAQPTISKLVTAGSYVFKLTVTDNKGATATDQVTVTVKAATVVTNQPPVASAGSNITITLPTSQATLNGSATDADGTIASYAWTQSSGPVTSTITSATIAKPTVSKLTTAGTYVFRLIVADDKGAKDTAQVSVIVKSATAVNQAPVASAGSNITITLPTSQATLNGSATDADGTIASYAWTQSSGPVTSTITTATIAKPTVSKLTTAGTYVFRLIVADDKGAKDTAQVSVIVKAAVVSTTNKPPVANAGTDVTITQPQNNSNATGIASADSDGTIVSYKWTQVSGPSTASIVTPAAMATDLNQLTTVGTYVFRLTVTDNAGAASTDDKSIIVKPNPANVLVANAGADQTINYPGTNLVTLDGTASYATGGYVSAYSWTLVSGPSGSSILNPAAQQPVVTFSAAGTYVFRLTVTDTYGNTATDDVTITVGSKTSLIDGTATSLQVYPNPATTVLHVRLTLLQTSRIVIKIYTSTGVVRGIYDLGTVSTVSKDIDVSGFTSGIYILQISDGQTMNLSSKFMTTN</sequence>
<keyword evidence="3" id="KW-1185">Reference proteome</keyword>
<dbReference type="FunFam" id="2.60.40.10:FF:000257">
    <property type="entry name" value="Dyslexia-associated protein KIAA0319-like"/>
    <property type="match status" value="2"/>
</dbReference>
<evidence type="ECO:0000259" key="1">
    <source>
        <dbReference type="PROSITE" id="PS50093"/>
    </source>
</evidence>
<dbReference type="CDD" id="cd00146">
    <property type="entry name" value="PKD"/>
    <property type="match status" value="2"/>
</dbReference>
<dbReference type="Gene3D" id="2.160.20.10">
    <property type="entry name" value="Single-stranded right-handed beta-helix, Pectin lyase-like"/>
    <property type="match status" value="1"/>
</dbReference>
<reference evidence="2 3" key="1">
    <citation type="submission" date="2019-12" db="EMBL/GenBank/DDBJ databases">
        <title>The draft genomic sequence of strain Chitinophaga oryziterrae JCM 16595.</title>
        <authorList>
            <person name="Zhang X."/>
        </authorList>
    </citation>
    <scope>NUCLEOTIDE SEQUENCE [LARGE SCALE GENOMIC DNA]</scope>
    <source>
        <strain evidence="2 3">JCM 16595</strain>
    </source>
</reference>
<dbReference type="InterPro" id="IPR013783">
    <property type="entry name" value="Ig-like_fold"/>
</dbReference>
<dbReference type="InterPro" id="IPR026444">
    <property type="entry name" value="Secre_tail"/>
</dbReference>
<evidence type="ECO:0000313" key="2">
    <source>
        <dbReference type="EMBL" id="MVT45093.1"/>
    </source>
</evidence>
<dbReference type="Proteomes" id="UP000468388">
    <property type="component" value="Unassembled WGS sequence"/>
</dbReference>
<dbReference type="SUPFAM" id="SSF49299">
    <property type="entry name" value="PKD domain"/>
    <property type="match status" value="7"/>
</dbReference>
<dbReference type="RefSeq" id="WP_344812847.1">
    <property type="nucleotide sequence ID" value="NZ_BAAAZB010000016.1"/>
</dbReference>
<dbReference type="SUPFAM" id="SSF53474">
    <property type="entry name" value="alpha/beta-Hydrolases"/>
    <property type="match status" value="1"/>
</dbReference>
<dbReference type="InterPro" id="IPR022409">
    <property type="entry name" value="PKD/Chitinase_dom"/>
</dbReference>
<accession>A0A6N8JIJ6</accession>
<dbReference type="NCBIfam" id="TIGR04183">
    <property type="entry name" value="Por_Secre_tail"/>
    <property type="match status" value="1"/>
</dbReference>
<dbReference type="NCBIfam" id="NF041518">
    <property type="entry name" value="choice_anch_Q"/>
    <property type="match status" value="1"/>
</dbReference>
<proteinExistence type="predicted"/>
<dbReference type="Pfam" id="PF18962">
    <property type="entry name" value="Por_Secre_tail"/>
    <property type="match status" value="1"/>
</dbReference>
<dbReference type="PANTHER" id="PTHR46182">
    <property type="entry name" value="FI19480P1"/>
    <property type="match status" value="1"/>
</dbReference>
<dbReference type="InterPro" id="IPR035986">
    <property type="entry name" value="PKD_dom_sf"/>
</dbReference>
<dbReference type="SUPFAM" id="SSF51126">
    <property type="entry name" value="Pectin lyase-like"/>
    <property type="match status" value="1"/>
</dbReference>
<feature type="domain" description="PKD" evidence="1">
    <location>
        <begin position="1320"/>
        <end position="1385"/>
    </location>
</feature>
<dbReference type="InterPro" id="IPR059226">
    <property type="entry name" value="Choice_anch_Q_dom"/>
</dbReference>
<dbReference type="InterPro" id="IPR012334">
    <property type="entry name" value="Pectin_lyas_fold"/>
</dbReference>
<dbReference type="PANTHER" id="PTHR46182:SF2">
    <property type="entry name" value="FI19480P1"/>
    <property type="match status" value="1"/>
</dbReference>